<reference evidence="2" key="1">
    <citation type="journal article" date="2019" name="Int. J. Syst. Evol. Microbiol.">
        <title>The Global Catalogue of Microorganisms (GCM) 10K type strain sequencing project: providing services to taxonomists for standard genome sequencing and annotation.</title>
        <authorList>
            <consortium name="The Broad Institute Genomics Platform"/>
            <consortium name="The Broad Institute Genome Sequencing Center for Infectious Disease"/>
            <person name="Wu L."/>
            <person name="Ma J."/>
        </authorList>
    </citation>
    <scope>NUCLEOTIDE SEQUENCE [LARGE SCALE GENOMIC DNA]</scope>
    <source>
        <strain evidence="2">CCUG 62953</strain>
    </source>
</reference>
<dbReference type="RefSeq" id="WP_386801755.1">
    <property type="nucleotide sequence ID" value="NZ_JBHTMU010000005.1"/>
</dbReference>
<proteinExistence type="predicted"/>
<evidence type="ECO:0000313" key="2">
    <source>
        <dbReference type="Proteomes" id="UP001597135"/>
    </source>
</evidence>
<comment type="caution">
    <text evidence="1">The sequence shown here is derived from an EMBL/GenBank/DDBJ whole genome shotgun (WGS) entry which is preliminary data.</text>
</comment>
<gene>
    <name evidence="1" type="ORF">ACFQ4E_04580</name>
</gene>
<accession>A0ABW3ZF17</accession>
<evidence type="ECO:0000313" key="1">
    <source>
        <dbReference type="EMBL" id="MFD1341689.1"/>
    </source>
</evidence>
<organism evidence="1 2">
    <name type="scientific">Litorisediminicola beolgyonensis</name>
    <dbReference type="NCBI Taxonomy" id="1173614"/>
    <lineage>
        <taxon>Bacteria</taxon>
        <taxon>Pseudomonadati</taxon>
        <taxon>Pseudomonadota</taxon>
        <taxon>Alphaproteobacteria</taxon>
        <taxon>Rhodobacterales</taxon>
        <taxon>Paracoccaceae</taxon>
        <taxon>Litorisediminicola</taxon>
    </lineage>
</organism>
<dbReference type="Proteomes" id="UP001597135">
    <property type="component" value="Unassembled WGS sequence"/>
</dbReference>
<protein>
    <submittedName>
        <fullName evidence="1">Uncharacterized protein</fullName>
    </submittedName>
</protein>
<dbReference type="EMBL" id="JBHTMU010000005">
    <property type="protein sequence ID" value="MFD1341689.1"/>
    <property type="molecule type" value="Genomic_DNA"/>
</dbReference>
<name>A0ABW3ZF17_9RHOB</name>
<sequence length="322" mass="35296">MFGFLKKRGENAVILKDGKGKYFQKDIGVEAGYELGLAQLNSRMVDGSKGGVFYLLPLAIRDFNGGVSKSYEDLTPEERGVVEHLYRVIVPGNVIPHAAPPPGPNGLWNSLSVQKFLTVRGGWKFKARPLLGPVGDDFVNKRVPREAILSMVEEILSFTPKEERVSFDLTDSDGLKAAKETRDPHIFHHMAVYAAAYDPDPERLLTWLIGQPELDRGTAAWLIDYLGLDAWISGIAPEHGVMGAQGAERVLRQICVRADERGFQADVVGLDPGISFGKLEEAHAKNGMPNGVPWPASIVNSPYPEFSPGPYDVGEDGVLVQY</sequence>
<keyword evidence="2" id="KW-1185">Reference proteome</keyword>